<evidence type="ECO:0000313" key="2">
    <source>
        <dbReference type="Proteomes" id="UP001607303"/>
    </source>
</evidence>
<reference evidence="1 2" key="1">
    <citation type="journal article" date="2024" name="Ann. Entomol. Soc. Am.">
        <title>Genomic analyses of the southern and eastern yellowjacket wasps (Hymenoptera: Vespidae) reveal evolutionary signatures of social life.</title>
        <authorList>
            <person name="Catto M.A."/>
            <person name="Caine P.B."/>
            <person name="Orr S.E."/>
            <person name="Hunt B.G."/>
            <person name="Goodisman M.A.D."/>
        </authorList>
    </citation>
    <scope>NUCLEOTIDE SEQUENCE [LARGE SCALE GENOMIC DNA]</scope>
    <source>
        <strain evidence="1">232</strain>
        <tissue evidence="1">Head and thorax</tissue>
    </source>
</reference>
<evidence type="ECO:0000313" key="1">
    <source>
        <dbReference type="EMBL" id="KAL2733555.1"/>
    </source>
</evidence>
<dbReference type="EMBL" id="JAYRBN010000073">
    <property type="protein sequence ID" value="KAL2733555.1"/>
    <property type="molecule type" value="Genomic_DNA"/>
</dbReference>
<comment type="caution">
    <text evidence="1">The sequence shown here is derived from an EMBL/GenBank/DDBJ whole genome shotgun (WGS) entry which is preliminary data.</text>
</comment>
<protein>
    <submittedName>
        <fullName evidence="1">Uncharacterized protein</fullName>
    </submittedName>
</protein>
<accession>A0ABD2BLR3</accession>
<dbReference type="Proteomes" id="UP001607303">
    <property type="component" value="Unassembled WGS sequence"/>
</dbReference>
<feature type="non-terminal residue" evidence="1">
    <location>
        <position position="1"/>
    </location>
</feature>
<dbReference type="AlphaFoldDB" id="A0ABD2BLR3"/>
<sequence length="188" mass="21274">RKGRAERSEYPRSCVLWRFTDRFRSSCTGTQVPTYPRHIRIRVPRVDCLHNEDSMTTVLELRRPTMCTLLGGSTQQSVCPLLFECDGSTISSFRRFVVLLAGEAVKRVGSTSTTNDESFSIDHGSYTPPIEESDHVESNHVESDHVACFFFFHYRLKKSQSSWWHPAVGNYSPSASNGTNEIFMGAAE</sequence>
<proteinExistence type="predicted"/>
<gene>
    <name evidence="1" type="ORF">V1477_013989</name>
</gene>
<organism evidence="1 2">
    <name type="scientific">Vespula maculifrons</name>
    <name type="common">Eastern yellow jacket</name>
    <name type="synonym">Wasp</name>
    <dbReference type="NCBI Taxonomy" id="7453"/>
    <lineage>
        <taxon>Eukaryota</taxon>
        <taxon>Metazoa</taxon>
        <taxon>Ecdysozoa</taxon>
        <taxon>Arthropoda</taxon>
        <taxon>Hexapoda</taxon>
        <taxon>Insecta</taxon>
        <taxon>Pterygota</taxon>
        <taxon>Neoptera</taxon>
        <taxon>Endopterygota</taxon>
        <taxon>Hymenoptera</taxon>
        <taxon>Apocrita</taxon>
        <taxon>Aculeata</taxon>
        <taxon>Vespoidea</taxon>
        <taxon>Vespidae</taxon>
        <taxon>Vespinae</taxon>
        <taxon>Vespula</taxon>
    </lineage>
</organism>
<name>A0ABD2BLR3_VESMC</name>
<keyword evidence="2" id="KW-1185">Reference proteome</keyword>